<dbReference type="InterPro" id="IPR036388">
    <property type="entry name" value="WH-like_DNA-bd_sf"/>
</dbReference>
<reference evidence="4" key="1">
    <citation type="journal article" date="2021" name="PeerJ">
        <title>Extensive microbial diversity within the chicken gut microbiome revealed by metagenomics and culture.</title>
        <authorList>
            <person name="Gilroy R."/>
            <person name="Ravi A."/>
            <person name="Getino M."/>
            <person name="Pursley I."/>
            <person name="Horton D.L."/>
            <person name="Alikhan N.F."/>
            <person name="Baker D."/>
            <person name="Gharbi K."/>
            <person name="Hall N."/>
            <person name="Watson M."/>
            <person name="Adriaenssens E.M."/>
            <person name="Foster-Nyarko E."/>
            <person name="Jarju S."/>
            <person name="Secka A."/>
            <person name="Antonio M."/>
            <person name="Oren A."/>
            <person name="Chaudhuri R.R."/>
            <person name="La Ragione R."/>
            <person name="Hildebrand F."/>
            <person name="Pallen M.J."/>
        </authorList>
    </citation>
    <scope>NUCLEOTIDE SEQUENCE</scope>
    <source>
        <strain evidence="4">ChiBcec8-13705</strain>
    </source>
</reference>
<organism evidence="4 5">
    <name type="scientific">Candidatus Gemmiger avicola</name>
    <dbReference type="NCBI Taxonomy" id="2838605"/>
    <lineage>
        <taxon>Bacteria</taxon>
        <taxon>Bacillati</taxon>
        <taxon>Bacillota</taxon>
        <taxon>Clostridia</taxon>
        <taxon>Eubacteriales</taxon>
        <taxon>Gemmiger</taxon>
    </lineage>
</organism>
<name>A0A9D2S3G6_9FIRM</name>
<gene>
    <name evidence="4" type="ORF">H9945_02260</name>
</gene>
<evidence type="ECO:0000259" key="3">
    <source>
        <dbReference type="PROSITE" id="PS51755"/>
    </source>
</evidence>
<keyword evidence="1 2" id="KW-0238">DNA-binding</keyword>
<dbReference type="SMART" id="SM00862">
    <property type="entry name" value="Trans_reg_C"/>
    <property type="match status" value="1"/>
</dbReference>
<dbReference type="Gene3D" id="1.10.10.10">
    <property type="entry name" value="Winged helix-like DNA-binding domain superfamily/Winged helix DNA-binding domain"/>
    <property type="match status" value="1"/>
</dbReference>
<feature type="DNA-binding region" description="OmpR/PhoB-type" evidence="2">
    <location>
        <begin position="7"/>
        <end position="101"/>
    </location>
</feature>
<dbReference type="PROSITE" id="PS51755">
    <property type="entry name" value="OMPR_PHOB"/>
    <property type="match status" value="1"/>
</dbReference>
<dbReference type="InterPro" id="IPR016032">
    <property type="entry name" value="Sig_transdc_resp-reg_C-effctor"/>
</dbReference>
<evidence type="ECO:0000313" key="4">
    <source>
        <dbReference type="EMBL" id="HJB41300.1"/>
    </source>
</evidence>
<feature type="domain" description="OmpR/PhoB-type" evidence="3">
    <location>
        <begin position="7"/>
        <end position="101"/>
    </location>
</feature>
<dbReference type="SUPFAM" id="SSF46894">
    <property type="entry name" value="C-terminal effector domain of the bipartite response regulators"/>
    <property type="match status" value="1"/>
</dbReference>
<dbReference type="GO" id="GO:0003677">
    <property type="term" value="F:DNA binding"/>
    <property type="evidence" value="ECO:0007669"/>
    <property type="project" value="UniProtKB-UniRule"/>
</dbReference>
<evidence type="ECO:0000256" key="1">
    <source>
        <dbReference type="ARBA" id="ARBA00023125"/>
    </source>
</evidence>
<evidence type="ECO:0000256" key="2">
    <source>
        <dbReference type="PROSITE-ProRule" id="PRU01091"/>
    </source>
</evidence>
<dbReference type="GO" id="GO:0000160">
    <property type="term" value="P:phosphorelay signal transduction system"/>
    <property type="evidence" value="ECO:0007669"/>
    <property type="project" value="InterPro"/>
</dbReference>
<accession>A0A9D2S3G6</accession>
<dbReference type="InterPro" id="IPR001867">
    <property type="entry name" value="OmpR/PhoB-type_DNA-bd"/>
</dbReference>
<dbReference type="AlphaFoldDB" id="A0A9D2S3G6"/>
<dbReference type="EMBL" id="DWYG01000024">
    <property type="protein sequence ID" value="HJB41300.1"/>
    <property type="molecule type" value="Genomic_DNA"/>
</dbReference>
<dbReference type="GO" id="GO:0006355">
    <property type="term" value="P:regulation of DNA-templated transcription"/>
    <property type="evidence" value="ECO:0007669"/>
    <property type="project" value="InterPro"/>
</dbReference>
<proteinExistence type="predicted"/>
<protein>
    <submittedName>
        <fullName evidence="4">Winged helix-turn-helix domain-containing protein</fullName>
    </submittedName>
</protein>
<dbReference type="Proteomes" id="UP000886803">
    <property type="component" value="Unassembled WGS sequence"/>
</dbReference>
<dbReference type="Pfam" id="PF00486">
    <property type="entry name" value="Trans_reg_C"/>
    <property type="match status" value="1"/>
</dbReference>
<comment type="caution">
    <text evidence="4">The sequence shown here is derived from an EMBL/GenBank/DDBJ whole genome shotgun (WGS) entry which is preliminary data.</text>
</comment>
<evidence type="ECO:0000313" key="5">
    <source>
        <dbReference type="Proteomes" id="UP000886803"/>
    </source>
</evidence>
<reference evidence="4" key="2">
    <citation type="submission" date="2021-04" db="EMBL/GenBank/DDBJ databases">
        <authorList>
            <person name="Gilroy R."/>
        </authorList>
    </citation>
    <scope>NUCLEOTIDE SEQUENCE</scope>
    <source>
        <strain evidence="4">ChiBcec8-13705</strain>
    </source>
</reference>
<sequence length="103" mass="11420">MLPTQTECPLQYADIELWPDGRTLQHGVPVALSPTERALLAAFILQAGRALSRRQLLAQVWGVAGGLRTRTVDIHVNHLRRKLGPGLRLVTVFGVGYRLEREG</sequence>
<dbReference type="CDD" id="cd00383">
    <property type="entry name" value="trans_reg_C"/>
    <property type="match status" value="1"/>
</dbReference>